<dbReference type="EMBL" id="BMIG01000002">
    <property type="protein sequence ID" value="GGA89023.1"/>
    <property type="molecule type" value="Genomic_DNA"/>
</dbReference>
<dbReference type="InterPro" id="IPR000834">
    <property type="entry name" value="Peptidase_M14"/>
</dbReference>
<keyword evidence="6" id="KW-0482">Metalloprotease</keyword>
<evidence type="ECO:0000256" key="3">
    <source>
        <dbReference type="ARBA" id="ARBA00022670"/>
    </source>
</evidence>
<keyword evidence="4" id="KW-0378">Hydrolase</keyword>
<evidence type="ECO:0000256" key="4">
    <source>
        <dbReference type="ARBA" id="ARBA00022801"/>
    </source>
</evidence>
<dbReference type="Pfam" id="PF00246">
    <property type="entry name" value="Peptidase_M14"/>
    <property type="match status" value="1"/>
</dbReference>
<evidence type="ECO:0000259" key="8">
    <source>
        <dbReference type="PROSITE" id="PS52035"/>
    </source>
</evidence>
<comment type="caution">
    <text evidence="7">Lacks conserved residue(s) required for the propagation of feature annotation.</text>
</comment>
<dbReference type="AlphaFoldDB" id="A0A916WDT7"/>
<feature type="domain" description="Peptidase M14" evidence="8">
    <location>
        <begin position="13"/>
        <end position="274"/>
    </location>
</feature>
<dbReference type="GO" id="GO:0006508">
    <property type="term" value="P:proteolysis"/>
    <property type="evidence" value="ECO:0007669"/>
    <property type="project" value="UniProtKB-KW"/>
</dbReference>
<evidence type="ECO:0000256" key="2">
    <source>
        <dbReference type="ARBA" id="ARBA00005988"/>
    </source>
</evidence>
<comment type="similarity">
    <text evidence="2 7">Belongs to the peptidase M14 family.</text>
</comment>
<keyword evidence="10" id="KW-1185">Reference proteome</keyword>
<dbReference type="PANTHER" id="PTHR11705:SF143">
    <property type="entry name" value="SLL0236 PROTEIN"/>
    <property type="match status" value="1"/>
</dbReference>
<comment type="caution">
    <text evidence="9">The sequence shown here is derived from an EMBL/GenBank/DDBJ whole genome shotgun (WGS) entry which is preliminary data.</text>
</comment>
<dbReference type="GO" id="GO:0005615">
    <property type="term" value="C:extracellular space"/>
    <property type="evidence" value="ECO:0007669"/>
    <property type="project" value="TreeGrafter"/>
</dbReference>
<accession>A0A916WDT7</accession>
<protein>
    <recommendedName>
        <fullName evidence="8">Peptidase M14 domain-containing protein</fullName>
    </recommendedName>
</protein>
<dbReference type="SMART" id="SM00631">
    <property type="entry name" value="Zn_pept"/>
    <property type="match status" value="1"/>
</dbReference>
<dbReference type="SUPFAM" id="SSF53187">
    <property type="entry name" value="Zn-dependent exopeptidases"/>
    <property type="match status" value="1"/>
</dbReference>
<keyword evidence="3" id="KW-0645">Protease</keyword>
<dbReference type="GO" id="GO:0004181">
    <property type="term" value="F:metallocarboxypeptidase activity"/>
    <property type="evidence" value="ECO:0007669"/>
    <property type="project" value="InterPro"/>
</dbReference>
<proteinExistence type="inferred from homology"/>
<keyword evidence="5" id="KW-0862">Zinc</keyword>
<dbReference type="GO" id="GO:0008270">
    <property type="term" value="F:zinc ion binding"/>
    <property type="evidence" value="ECO:0007669"/>
    <property type="project" value="InterPro"/>
</dbReference>
<dbReference type="Proteomes" id="UP000620596">
    <property type="component" value="Unassembled WGS sequence"/>
</dbReference>
<evidence type="ECO:0000256" key="5">
    <source>
        <dbReference type="ARBA" id="ARBA00022833"/>
    </source>
</evidence>
<dbReference type="PROSITE" id="PS52035">
    <property type="entry name" value="PEPTIDASE_M14"/>
    <property type="match status" value="1"/>
</dbReference>
<evidence type="ECO:0000256" key="1">
    <source>
        <dbReference type="ARBA" id="ARBA00001947"/>
    </source>
</evidence>
<name>A0A916WDT7_9BURK</name>
<gene>
    <name evidence="9" type="ORF">GCM10011496_07240</name>
</gene>
<sequence length="274" mass="30794">MLLTAALALSAHAAAPCDEFVRKLPNVKRSLCEAAKLEATAARSVKGQPIWMRDIQPDDARLRVLVLGAIHGDELSSASVALHWIQLAEQMTAPWSQAIHWRFVPALNPDGLLATPPRRVNANGVDLNRNFPTPNWERDARVYWEKRTRKDPRRWPGPKPLSEPESAFLHSEMQRFRPNLIVSIHAPYGVLDFDGPSVPPSKLGRLYLDQVGIFPGSLGNYGGVHKGVPVVTIELPNSTRTPLDAEMRQMWLDLQRWMSERMTSSELQRSPRLP</sequence>
<evidence type="ECO:0000256" key="6">
    <source>
        <dbReference type="ARBA" id="ARBA00023049"/>
    </source>
</evidence>
<dbReference type="PANTHER" id="PTHR11705">
    <property type="entry name" value="PROTEASE FAMILY M14 CARBOXYPEPTIDASE A,B"/>
    <property type="match status" value="1"/>
</dbReference>
<organism evidence="9 10">
    <name type="scientific">Polaromonas eurypsychrophila</name>
    <dbReference type="NCBI Taxonomy" id="1614635"/>
    <lineage>
        <taxon>Bacteria</taxon>
        <taxon>Pseudomonadati</taxon>
        <taxon>Pseudomonadota</taxon>
        <taxon>Betaproteobacteria</taxon>
        <taxon>Burkholderiales</taxon>
        <taxon>Comamonadaceae</taxon>
        <taxon>Polaromonas</taxon>
    </lineage>
</organism>
<comment type="cofactor">
    <cofactor evidence="1">
        <name>Zn(2+)</name>
        <dbReference type="ChEBI" id="CHEBI:29105"/>
    </cofactor>
</comment>
<reference evidence="9" key="1">
    <citation type="journal article" date="2014" name="Int. J. Syst. Evol. Microbiol.">
        <title>Complete genome sequence of Corynebacterium casei LMG S-19264T (=DSM 44701T), isolated from a smear-ripened cheese.</title>
        <authorList>
            <consortium name="US DOE Joint Genome Institute (JGI-PGF)"/>
            <person name="Walter F."/>
            <person name="Albersmeier A."/>
            <person name="Kalinowski J."/>
            <person name="Ruckert C."/>
        </authorList>
    </citation>
    <scope>NUCLEOTIDE SEQUENCE</scope>
    <source>
        <strain evidence="9">CGMCC 1.15322</strain>
    </source>
</reference>
<dbReference type="CDD" id="cd06904">
    <property type="entry name" value="M14_MpaA-like"/>
    <property type="match status" value="1"/>
</dbReference>
<evidence type="ECO:0000313" key="9">
    <source>
        <dbReference type="EMBL" id="GGA89023.1"/>
    </source>
</evidence>
<evidence type="ECO:0000313" key="10">
    <source>
        <dbReference type="Proteomes" id="UP000620596"/>
    </source>
</evidence>
<reference evidence="9" key="2">
    <citation type="submission" date="2020-09" db="EMBL/GenBank/DDBJ databases">
        <authorList>
            <person name="Sun Q."/>
            <person name="Zhou Y."/>
        </authorList>
    </citation>
    <scope>NUCLEOTIDE SEQUENCE</scope>
    <source>
        <strain evidence="9">CGMCC 1.15322</strain>
    </source>
</reference>
<dbReference type="Gene3D" id="3.40.630.10">
    <property type="entry name" value="Zn peptidases"/>
    <property type="match status" value="1"/>
</dbReference>
<evidence type="ECO:0000256" key="7">
    <source>
        <dbReference type="PROSITE-ProRule" id="PRU01379"/>
    </source>
</evidence>